<reference evidence="5" key="1">
    <citation type="submission" date="2019-08" db="EMBL/GenBank/DDBJ databases">
        <authorList>
            <person name="Kucharzyk K."/>
            <person name="Murdoch R.W."/>
            <person name="Higgins S."/>
            <person name="Loffler F."/>
        </authorList>
    </citation>
    <scope>NUCLEOTIDE SEQUENCE</scope>
</reference>
<feature type="domain" description="D-isomer specific 2-hydroxyacid dehydrogenase NAD-binding" evidence="4">
    <location>
        <begin position="1"/>
        <end position="62"/>
    </location>
</feature>
<dbReference type="EC" id="1.1.1.310" evidence="5"/>
<keyword evidence="3" id="KW-0520">NAD</keyword>
<evidence type="ECO:0000256" key="3">
    <source>
        <dbReference type="ARBA" id="ARBA00023027"/>
    </source>
</evidence>
<dbReference type="GO" id="GO:0102155">
    <property type="term" value="F:S-sulfolactate dehydrogenase activity"/>
    <property type="evidence" value="ECO:0007669"/>
    <property type="project" value="UniProtKB-EC"/>
</dbReference>
<dbReference type="InterPro" id="IPR006140">
    <property type="entry name" value="D-isomer_DH_NAD-bd"/>
</dbReference>
<proteinExistence type="inferred from homology"/>
<dbReference type="PANTHER" id="PTHR42789:SF1">
    <property type="entry name" value="D-ISOMER SPECIFIC 2-HYDROXYACID DEHYDROGENASE FAMILY PROTEIN (AFU_ORTHOLOGUE AFUA_6G10090)"/>
    <property type="match status" value="1"/>
</dbReference>
<dbReference type="Gene3D" id="3.40.50.720">
    <property type="entry name" value="NAD(P)-binding Rossmann-like Domain"/>
    <property type="match status" value="2"/>
</dbReference>
<keyword evidence="2 5" id="KW-0560">Oxidoreductase</keyword>
<accession>A0A645J835</accession>
<dbReference type="PANTHER" id="PTHR42789">
    <property type="entry name" value="D-ISOMER SPECIFIC 2-HYDROXYACID DEHYDROGENASE FAMILY PROTEIN (AFU_ORTHOLOGUE AFUA_6G10090)"/>
    <property type="match status" value="1"/>
</dbReference>
<comment type="similarity">
    <text evidence="1">Belongs to the D-isomer specific 2-hydroxyacid dehydrogenase family.</text>
</comment>
<protein>
    <submittedName>
        <fullName evidence="5">(S)-sulfolactate dehydrogenase</fullName>
        <ecNumber evidence="5">1.1.1.310</ecNumber>
    </submittedName>
</protein>
<sequence>MRPHSVLVNTARSGLVDEAALVSALLDHSIMGAAVDTFDIEPLPPDSPFLTMDNVTVTSHLAGTTSDAIRRTPRILAARLAEVLGG</sequence>
<comment type="caution">
    <text evidence="5">The sequence shown here is derived from an EMBL/GenBank/DDBJ whole genome shotgun (WGS) entry which is preliminary data.</text>
</comment>
<dbReference type="InterPro" id="IPR036291">
    <property type="entry name" value="NAD(P)-bd_dom_sf"/>
</dbReference>
<dbReference type="SUPFAM" id="SSF51735">
    <property type="entry name" value="NAD(P)-binding Rossmann-fold domains"/>
    <property type="match status" value="1"/>
</dbReference>
<evidence type="ECO:0000313" key="5">
    <source>
        <dbReference type="EMBL" id="MPN59292.1"/>
    </source>
</evidence>
<evidence type="ECO:0000256" key="2">
    <source>
        <dbReference type="ARBA" id="ARBA00023002"/>
    </source>
</evidence>
<evidence type="ECO:0000256" key="1">
    <source>
        <dbReference type="ARBA" id="ARBA00005854"/>
    </source>
</evidence>
<dbReference type="GO" id="GO:0051287">
    <property type="term" value="F:NAD binding"/>
    <property type="evidence" value="ECO:0007669"/>
    <property type="project" value="InterPro"/>
</dbReference>
<organism evidence="5">
    <name type="scientific">bioreactor metagenome</name>
    <dbReference type="NCBI Taxonomy" id="1076179"/>
    <lineage>
        <taxon>unclassified sequences</taxon>
        <taxon>metagenomes</taxon>
        <taxon>ecological metagenomes</taxon>
    </lineage>
</organism>
<gene>
    <name evidence="5" type="primary">slcC_2</name>
    <name evidence="5" type="ORF">SDC9_207013</name>
</gene>
<evidence type="ECO:0000259" key="4">
    <source>
        <dbReference type="Pfam" id="PF02826"/>
    </source>
</evidence>
<dbReference type="Pfam" id="PF02826">
    <property type="entry name" value="2-Hacid_dh_C"/>
    <property type="match status" value="1"/>
</dbReference>
<name>A0A645J835_9ZZZZ</name>
<dbReference type="AlphaFoldDB" id="A0A645J835"/>
<dbReference type="InterPro" id="IPR050857">
    <property type="entry name" value="D-2-hydroxyacid_DH"/>
</dbReference>
<dbReference type="EMBL" id="VSSQ01133142">
    <property type="protein sequence ID" value="MPN59292.1"/>
    <property type="molecule type" value="Genomic_DNA"/>
</dbReference>